<keyword evidence="2" id="KW-1185">Reference proteome</keyword>
<proteinExistence type="predicted"/>
<dbReference type="AlphaFoldDB" id="A3IJB1"/>
<protein>
    <submittedName>
        <fullName evidence="1">Uncharacterized protein</fullName>
    </submittedName>
</protein>
<dbReference type="EMBL" id="AAXW01000002">
    <property type="protein sequence ID" value="EAZ93893.1"/>
    <property type="molecule type" value="Genomic_DNA"/>
</dbReference>
<accession>A3IJB1</accession>
<comment type="caution">
    <text evidence="1">The sequence shown here is derived from an EMBL/GenBank/DDBJ whole genome shotgun (WGS) entry which is preliminary data.</text>
</comment>
<evidence type="ECO:0000313" key="1">
    <source>
        <dbReference type="EMBL" id="EAZ93893.1"/>
    </source>
</evidence>
<reference evidence="1 2" key="1">
    <citation type="submission" date="2007-03" db="EMBL/GenBank/DDBJ databases">
        <authorList>
            <person name="Stal L."/>
            <person name="Ferriera S."/>
            <person name="Johnson J."/>
            <person name="Kravitz S."/>
            <person name="Beeson K."/>
            <person name="Sutton G."/>
            <person name="Rogers Y.-H."/>
            <person name="Friedman R."/>
            <person name="Frazier M."/>
            <person name="Venter J.C."/>
        </authorList>
    </citation>
    <scope>NUCLEOTIDE SEQUENCE [LARGE SCALE GENOMIC DNA]</scope>
    <source>
        <strain evidence="1 2">CCY0110</strain>
    </source>
</reference>
<dbReference type="Proteomes" id="UP000003781">
    <property type="component" value="Unassembled WGS sequence"/>
</dbReference>
<evidence type="ECO:0000313" key="2">
    <source>
        <dbReference type="Proteomes" id="UP000003781"/>
    </source>
</evidence>
<organism evidence="1 2">
    <name type="scientific">Crocosphaera chwakensis CCY0110</name>
    <dbReference type="NCBI Taxonomy" id="391612"/>
    <lineage>
        <taxon>Bacteria</taxon>
        <taxon>Bacillati</taxon>
        <taxon>Cyanobacteriota</taxon>
        <taxon>Cyanophyceae</taxon>
        <taxon>Oscillatoriophycideae</taxon>
        <taxon>Chroococcales</taxon>
        <taxon>Aphanothecaceae</taxon>
        <taxon>Crocosphaera</taxon>
        <taxon>Crocosphaera chwakensis</taxon>
    </lineage>
</organism>
<sequence length="23" mass="2800">MPFPYPKIKPLSHYLNPNNKSQW</sequence>
<name>A3IJB1_9CHRO</name>
<gene>
    <name evidence="1" type="ORF">CY0110_18897</name>
</gene>